<name>A0ACD4PB40_9PSED</name>
<organism evidence="1 2">
    <name type="scientific">Pseudomonas fortuita</name>
    <dbReference type="NCBI Taxonomy" id="3233375"/>
    <lineage>
        <taxon>Bacteria</taxon>
        <taxon>Pseudomonadati</taxon>
        <taxon>Pseudomonadota</taxon>
        <taxon>Gammaproteobacteria</taxon>
        <taxon>Pseudomonadales</taxon>
        <taxon>Pseudomonadaceae</taxon>
        <taxon>Pseudomonas</taxon>
    </lineage>
</organism>
<evidence type="ECO:0000313" key="2">
    <source>
        <dbReference type="Proteomes" id="UP001163982"/>
    </source>
</evidence>
<keyword evidence="2" id="KW-1185">Reference proteome</keyword>
<dbReference type="Proteomes" id="UP001163982">
    <property type="component" value="Chromosome"/>
</dbReference>
<reference evidence="1" key="1">
    <citation type="journal article" date="2024" name="Int. J. Syst. Evol. Microbiol.">
        <title>Pseudomonas fortuita sp. nov., isolated from the endosphere of a wild yam.</title>
        <authorList>
            <person name="Carlier A."/>
            <person name="Beaumel M."/>
            <person name="Moreau S."/>
            <person name="Acar T."/>
            <person name="Sana T.G."/>
            <person name="Cnockaert M."/>
            <person name="Vandamme P."/>
        </authorList>
    </citation>
    <scope>NUCLEOTIDE SEQUENCE</scope>
    <source>
        <strain evidence="1">GMI12077</strain>
    </source>
</reference>
<gene>
    <name evidence="1" type="ORF">OZ911_08805</name>
</gene>
<dbReference type="EMBL" id="CP114035">
    <property type="protein sequence ID" value="WAP65485.1"/>
    <property type="molecule type" value="Genomic_DNA"/>
</dbReference>
<protein>
    <submittedName>
        <fullName evidence="1">Uncharacterized protein</fullName>
    </submittedName>
</protein>
<sequence>MIEAALMGGALPGPWSNWEFVGSASLLASGLLPVAAAMPEGVEVGDLVVALMSPLSEGVGTRMSAPGWQHLSSGGQDYVCAARYTPDLASPVYVRSASNSIFITVLAFRAQGWSTIKLEAHVSPAAPLSVTTSMQNELLLCIGVTPKTTRGWEVHMNGAEPVERVRRSNAPAMQVYSANIDFPHLVSGISVDALSGDERNLILTVS</sequence>
<accession>A0ACD4PB40</accession>
<evidence type="ECO:0000313" key="1">
    <source>
        <dbReference type="EMBL" id="WAP65485.1"/>
    </source>
</evidence>
<proteinExistence type="predicted"/>